<dbReference type="CDD" id="cd04666">
    <property type="entry name" value="NUDIX_DIPP2_like_Nudt4"/>
    <property type="match status" value="1"/>
</dbReference>
<dbReference type="PROSITE" id="PS51462">
    <property type="entry name" value="NUDIX"/>
    <property type="match status" value="1"/>
</dbReference>
<dbReference type="GO" id="GO:0046872">
    <property type="term" value="F:metal ion binding"/>
    <property type="evidence" value="ECO:0007669"/>
    <property type="project" value="UniProtKB-KW"/>
</dbReference>
<dbReference type="Gene3D" id="3.90.79.10">
    <property type="entry name" value="Nucleoside Triphosphate Pyrophosphohydrolase"/>
    <property type="match status" value="1"/>
</dbReference>
<dbReference type="OrthoDB" id="7066910at2"/>
<dbReference type="GO" id="GO:1901909">
    <property type="term" value="P:diadenosine hexaphosphate catabolic process"/>
    <property type="evidence" value="ECO:0007669"/>
    <property type="project" value="TreeGrafter"/>
</dbReference>
<protein>
    <submittedName>
        <fullName evidence="6">NUDIX hydrolase</fullName>
    </submittedName>
</protein>
<evidence type="ECO:0000313" key="6">
    <source>
        <dbReference type="EMBL" id="PJE36456.1"/>
    </source>
</evidence>
<comment type="caution">
    <text evidence="6">The sequence shown here is derived from an EMBL/GenBank/DDBJ whole genome shotgun (WGS) entry which is preliminary data.</text>
</comment>
<evidence type="ECO:0000256" key="2">
    <source>
        <dbReference type="ARBA" id="ARBA00022723"/>
    </source>
</evidence>
<keyword evidence="2" id="KW-0479">Metal-binding</keyword>
<dbReference type="EMBL" id="PGTB01000042">
    <property type="protein sequence ID" value="PJE36456.1"/>
    <property type="molecule type" value="Genomic_DNA"/>
</dbReference>
<gene>
    <name evidence="6" type="ORF">CVM52_12075</name>
</gene>
<sequence>MPHLIRADSEPPLQGQFGALCYKIDRGKLKFLLITSRRTGRWVIPKGWPIAGLTPGASAAREAWEEAGVRGLAREQCVGLYLYAKILRRGPDLPCAVQVYPVKVEALKADFPEKKQRRRRWFSPRKAAARVAEAELARILREFDPRALQPGDLNLTA</sequence>
<dbReference type="GO" id="GO:0034432">
    <property type="term" value="F:bis(5'-adenosyl)-pentaphosphatase activity"/>
    <property type="evidence" value="ECO:0007669"/>
    <property type="project" value="TreeGrafter"/>
</dbReference>
<proteinExistence type="predicted"/>
<evidence type="ECO:0000259" key="5">
    <source>
        <dbReference type="PROSITE" id="PS51462"/>
    </source>
</evidence>
<dbReference type="Proteomes" id="UP000231553">
    <property type="component" value="Unassembled WGS sequence"/>
</dbReference>
<evidence type="ECO:0000256" key="3">
    <source>
        <dbReference type="ARBA" id="ARBA00022801"/>
    </source>
</evidence>
<dbReference type="GO" id="GO:1901911">
    <property type="term" value="P:adenosine 5'-(hexahydrogen pentaphosphate) catabolic process"/>
    <property type="evidence" value="ECO:0007669"/>
    <property type="project" value="TreeGrafter"/>
</dbReference>
<dbReference type="AlphaFoldDB" id="A0A2M8J100"/>
<dbReference type="GO" id="GO:0005737">
    <property type="term" value="C:cytoplasm"/>
    <property type="evidence" value="ECO:0007669"/>
    <property type="project" value="TreeGrafter"/>
</dbReference>
<dbReference type="PANTHER" id="PTHR12629">
    <property type="entry name" value="DIPHOSPHOINOSITOL POLYPHOSPHATE PHOSPHOHYDROLASE"/>
    <property type="match status" value="1"/>
</dbReference>
<organism evidence="6 7">
    <name type="scientific">Pseudooceanicola lipolyticus</name>
    <dbReference type="NCBI Taxonomy" id="2029104"/>
    <lineage>
        <taxon>Bacteria</taxon>
        <taxon>Pseudomonadati</taxon>
        <taxon>Pseudomonadota</taxon>
        <taxon>Alphaproteobacteria</taxon>
        <taxon>Rhodobacterales</taxon>
        <taxon>Paracoccaceae</taxon>
        <taxon>Pseudooceanicola</taxon>
    </lineage>
</organism>
<evidence type="ECO:0000313" key="7">
    <source>
        <dbReference type="Proteomes" id="UP000231553"/>
    </source>
</evidence>
<dbReference type="GO" id="GO:0008486">
    <property type="term" value="F:diphosphoinositol-polyphosphate diphosphatase activity"/>
    <property type="evidence" value="ECO:0007669"/>
    <property type="project" value="TreeGrafter"/>
</dbReference>
<dbReference type="InterPro" id="IPR000086">
    <property type="entry name" value="NUDIX_hydrolase_dom"/>
</dbReference>
<dbReference type="GO" id="GO:0034431">
    <property type="term" value="F:bis(5'-adenosyl)-hexaphosphatase activity"/>
    <property type="evidence" value="ECO:0007669"/>
    <property type="project" value="TreeGrafter"/>
</dbReference>
<keyword evidence="3 6" id="KW-0378">Hydrolase</keyword>
<evidence type="ECO:0000256" key="1">
    <source>
        <dbReference type="ARBA" id="ARBA00001946"/>
    </source>
</evidence>
<reference evidence="6 7" key="1">
    <citation type="journal article" date="2018" name="Int. J. Syst. Evol. Microbiol.">
        <title>Pseudooceanicola lipolyticus sp. nov., a marine alphaproteobacterium, reclassification of Oceanicola flagellatus as Pseudooceanicola flagellatus comb. nov. and emended description of the genus Pseudooceanicola.</title>
        <authorList>
            <person name="Huang M.-M."/>
            <person name="Guo L.-L."/>
            <person name="Wu Y.-H."/>
            <person name="Lai Q.-L."/>
            <person name="Shao Z.-Z."/>
            <person name="Wang C.-S."/>
            <person name="Wu M."/>
            <person name="Xu X.-W."/>
        </authorList>
    </citation>
    <scope>NUCLEOTIDE SEQUENCE [LARGE SCALE GENOMIC DNA]</scope>
    <source>
        <strain evidence="6 7">157</strain>
    </source>
</reference>
<keyword evidence="4" id="KW-0460">Magnesium</keyword>
<dbReference type="GO" id="GO:0071543">
    <property type="term" value="P:diphosphoinositol polyphosphate metabolic process"/>
    <property type="evidence" value="ECO:0007669"/>
    <property type="project" value="TreeGrafter"/>
</dbReference>
<dbReference type="Pfam" id="PF00293">
    <property type="entry name" value="NUDIX"/>
    <property type="match status" value="1"/>
</dbReference>
<dbReference type="InterPro" id="IPR047198">
    <property type="entry name" value="DDP-like_NUDIX"/>
</dbReference>
<dbReference type="GO" id="GO:0000298">
    <property type="term" value="F:endopolyphosphatase activity"/>
    <property type="evidence" value="ECO:0007669"/>
    <property type="project" value="TreeGrafter"/>
</dbReference>
<comment type="cofactor">
    <cofactor evidence="1">
        <name>Mg(2+)</name>
        <dbReference type="ChEBI" id="CHEBI:18420"/>
    </cofactor>
</comment>
<dbReference type="SUPFAM" id="SSF55811">
    <property type="entry name" value="Nudix"/>
    <property type="match status" value="1"/>
</dbReference>
<name>A0A2M8J100_9RHOB</name>
<keyword evidence="7" id="KW-1185">Reference proteome</keyword>
<dbReference type="InterPro" id="IPR015797">
    <property type="entry name" value="NUDIX_hydrolase-like_dom_sf"/>
</dbReference>
<feature type="domain" description="Nudix hydrolase" evidence="5">
    <location>
        <begin position="14"/>
        <end position="144"/>
    </location>
</feature>
<dbReference type="GO" id="GO:1901907">
    <property type="term" value="P:diadenosine pentaphosphate catabolic process"/>
    <property type="evidence" value="ECO:0007669"/>
    <property type="project" value="TreeGrafter"/>
</dbReference>
<evidence type="ECO:0000256" key="4">
    <source>
        <dbReference type="ARBA" id="ARBA00022842"/>
    </source>
</evidence>
<accession>A0A2M8J100</accession>
<dbReference type="PANTHER" id="PTHR12629:SF0">
    <property type="entry name" value="DIPHOSPHOINOSITOL-POLYPHOSPHATE DIPHOSPHATASE"/>
    <property type="match status" value="1"/>
</dbReference>